<keyword evidence="3" id="KW-0963">Cytoplasm</keyword>
<dbReference type="GO" id="GO:0031097">
    <property type="term" value="C:medial cortex"/>
    <property type="evidence" value="ECO:0007669"/>
    <property type="project" value="TreeGrafter"/>
</dbReference>
<dbReference type="STRING" id="478820.A0A196SGV6"/>
<organism evidence="8 9">
    <name type="scientific">Blastocystis sp. subtype 1 (strain ATCC 50177 / NandII)</name>
    <dbReference type="NCBI Taxonomy" id="478820"/>
    <lineage>
        <taxon>Eukaryota</taxon>
        <taxon>Sar</taxon>
        <taxon>Stramenopiles</taxon>
        <taxon>Bigyra</taxon>
        <taxon>Opalozoa</taxon>
        <taxon>Opalinata</taxon>
        <taxon>Blastocystidae</taxon>
        <taxon>Blastocystis</taxon>
    </lineage>
</organism>
<dbReference type="GO" id="GO:0097320">
    <property type="term" value="P:plasma membrane tubulation"/>
    <property type="evidence" value="ECO:0007669"/>
    <property type="project" value="TreeGrafter"/>
</dbReference>
<dbReference type="InterPro" id="IPR036028">
    <property type="entry name" value="SH3-like_dom_sf"/>
</dbReference>
<keyword evidence="9" id="KW-1185">Reference proteome</keyword>
<name>A0A196SGV6_BLAHN</name>
<comment type="caution">
    <text evidence="8">The sequence shown here is derived from an EMBL/GenBank/DDBJ whole genome shotgun (WGS) entry which is preliminary data.</text>
</comment>
<evidence type="ECO:0000256" key="2">
    <source>
        <dbReference type="ARBA" id="ARBA00022443"/>
    </source>
</evidence>
<dbReference type="PROSITE" id="PS50002">
    <property type="entry name" value="SH3"/>
    <property type="match status" value="1"/>
</dbReference>
<dbReference type="PANTHER" id="PTHR47174:SF3">
    <property type="entry name" value="BRIDGING INTEGRATOR 3"/>
    <property type="match status" value="1"/>
</dbReference>
<dbReference type="PANTHER" id="PTHR47174">
    <property type="entry name" value="BRIDGING INTEGRATOR 3"/>
    <property type="match status" value="1"/>
</dbReference>
<dbReference type="InterPro" id="IPR027267">
    <property type="entry name" value="AH/BAR_dom_sf"/>
</dbReference>
<protein>
    <submittedName>
        <fullName evidence="8">GRB2-related adaptor protein 2</fullName>
    </submittedName>
</protein>
<evidence type="ECO:0000313" key="8">
    <source>
        <dbReference type="EMBL" id="OAO15392.1"/>
    </source>
</evidence>
<dbReference type="SMART" id="SM00326">
    <property type="entry name" value="SH3"/>
    <property type="match status" value="1"/>
</dbReference>
<dbReference type="SUPFAM" id="SSF50044">
    <property type="entry name" value="SH3-domain"/>
    <property type="match status" value="1"/>
</dbReference>
<dbReference type="GO" id="GO:0008289">
    <property type="term" value="F:lipid binding"/>
    <property type="evidence" value="ECO:0007669"/>
    <property type="project" value="TreeGrafter"/>
</dbReference>
<dbReference type="CDD" id="cd00174">
    <property type="entry name" value="SH3"/>
    <property type="match status" value="1"/>
</dbReference>
<dbReference type="Gene3D" id="2.30.30.40">
    <property type="entry name" value="SH3 Domains"/>
    <property type="match status" value="1"/>
</dbReference>
<dbReference type="OrthoDB" id="192879at2759"/>
<dbReference type="GO" id="GO:1990528">
    <property type="term" value="C:Rvs161p-Rvs167p complex"/>
    <property type="evidence" value="ECO:0007669"/>
    <property type="project" value="TreeGrafter"/>
</dbReference>
<evidence type="ECO:0000256" key="6">
    <source>
        <dbReference type="SAM" id="MobiDB-lite"/>
    </source>
</evidence>
<dbReference type="AlphaFoldDB" id="A0A196SGV6"/>
<dbReference type="Gene3D" id="1.20.1270.60">
    <property type="entry name" value="Arfaptin homology (AH) domain/BAR domain"/>
    <property type="match status" value="1"/>
</dbReference>
<feature type="region of interest" description="Disordered" evidence="6">
    <location>
        <begin position="292"/>
        <end position="312"/>
    </location>
</feature>
<dbReference type="Pfam" id="PF14604">
    <property type="entry name" value="SH3_9"/>
    <property type="match status" value="1"/>
</dbReference>
<dbReference type="GO" id="GO:0015629">
    <property type="term" value="C:actin cytoskeleton"/>
    <property type="evidence" value="ECO:0007669"/>
    <property type="project" value="TreeGrafter"/>
</dbReference>
<evidence type="ECO:0000313" key="9">
    <source>
        <dbReference type="Proteomes" id="UP000078348"/>
    </source>
</evidence>
<evidence type="ECO:0000256" key="3">
    <source>
        <dbReference type="ARBA" id="ARBA00022490"/>
    </source>
</evidence>
<dbReference type="GO" id="GO:0006897">
    <property type="term" value="P:endocytosis"/>
    <property type="evidence" value="ECO:0007669"/>
    <property type="project" value="InterPro"/>
</dbReference>
<comment type="subcellular location">
    <subcellularLocation>
        <location evidence="1">Cytoplasm</location>
        <location evidence="1">Cytoskeleton</location>
    </subcellularLocation>
</comment>
<sequence>MDSLMRALKTSKRRITQQVKVATGQSDLTSDATFDIAFRQFSDVEKNLSTLHDQCVALVANINTWCDTNRKLADELKRFTNTANNDSEEMQTYMDTVKNLHGALMVEYDQTRRALMVILRSRIINRIDRLLKDDFSQVHKIVKTRKNIIMDYDSHREKCSTFERKGDSEKADRFRRKADHDREMLDEHTQYLEERFTELIEVGTIILSRETATLITAEMYLVKRQYEAMVGICGNFGDDVVSAVTYDIDSVINQIQSGENVESTYVPPELDLPEPKNLPIPEVTVFKDVPRGQRQAEEEAYEPARTSTKPLPKPAKAKTYAIALYSLEASEEGELSFNEGDRIEVIHKDPSGWWEGRLNGEVGLFPENYTQHD</sequence>
<reference evidence="8 9" key="1">
    <citation type="submission" date="2016-05" db="EMBL/GenBank/DDBJ databases">
        <title>Nuclear genome of Blastocystis sp. subtype 1 NandII.</title>
        <authorList>
            <person name="Gentekaki E."/>
            <person name="Curtis B."/>
            <person name="Stairs C."/>
            <person name="Eme L."/>
            <person name="Herman E."/>
            <person name="Klimes V."/>
            <person name="Arias M.C."/>
            <person name="Elias M."/>
            <person name="Hilliou F."/>
            <person name="Klute M."/>
            <person name="Malik S.-B."/>
            <person name="Pightling A."/>
            <person name="Rachubinski R."/>
            <person name="Salas D."/>
            <person name="Schlacht A."/>
            <person name="Suga H."/>
            <person name="Archibald J."/>
            <person name="Ball S.G."/>
            <person name="Clark G."/>
            <person name="Dacks J."/>
            <person name="Van Der Giezen M."/>
            <person name="Tsaousis A."/>
            <person name="Roger A."/>
        </authorList>
    </citation>
    <scope>NUCLEOTIDE SEQUENCE [LARGE SCALE GENOMIC DNA]</scope>
    <source>
        <strain evidence="9">ATCC 50177 / NandII</strain>
    </source>
</reference>
<accession>A0A196SGV6</accession>
<evidence type="ECO:0000256" key="1">
    <source>
        <dbReference type="ARBA" id="ARBA00004245"/>
    </source>
</evidence>
<dbReference type="Proteomes" id="UP000078348">
    <property type="component" value="Unassembled WGS sequence"/>
</dbReference>
<evidence type="ECO:0000259" key="7">
    <source>
        <dbReference type="PROSITE" id="PS50002"/>
    </source>
</evidence>
<dbReference type="InterPro" id="IPR046982">
    <property type="entry name" value="BIN3/RVS161-like"/>
</dbReference>
<evidence type="ECO:0000256" key="5">
    <source>
        <dbReference type="PROSITE-ProRule" id="PRU00192"/>
    </source>
</evidence>
<proteinExistence type="predicted"/>
<dbReference type="SUPFAM" id="SSF103657">
    <property type="entry name" value="BAR/IMD domain-like"/>
    <property type="match status" value="1"/>
</dbReference>
<dbReference type="FunFam" id="2.30.30.40:FF:000072">
    <property type="entry name" value="Unconventional Myosin IB"/>
    <property type="match status" value="1"/>
</dbReference>
<dbReference type="InterPro" id="IPR004148">
    <property type="entry name" value="BAR_dom"/>
</dbReference>
<keyword evidence="2 5" id="KW-0728">SH3 domain</keyword>
<evidence type="ECO:0000256" key="4">
    <source>
        <dbReference type="ARBA" id="ARBA00023212"/>
    </source>
</evidence>
<dbReference type="PRINTS" id="PR00452">
    <property type="entry name" value="SH3DOMAIN"/>
</dbReference>
<feature type="domain" description="SH3" evidence="7">
    <location>
        <begin position="316"/>
        <end position="373"/>
    </location>
</feature>
<keyword evidence="4" id="KW-0206">Cytoskeleton</keyword>
<dbReference type="EMBL" id="LXWW01000145">
    <property type="protein sequence ID" value="OAO15392.1"/>
    <property type="molecule type" value="Genomic_DNA"/>
</dbReference>
<dbReference type="Pfam" id="PF03114">
    <property type="entry name" value="BAR"/>
    <property type="match status" value="1"/>
</dbReference>
<dbReference type="InterPro" id="IPR001452">
    <property type="entry name" value="SH3_domain"/>
</dbReference>
<dbReference type="GO" id="GO:0051666">
    <property type="term" value="P:actin cortical patch localization"/>
    <property type="evidence" value="ECO:0007669"/>
    <property type="project" value="InterPro"/>
</dbReference>
<gene>
    <name evidence="8" type="ORF">AV274_2899</name>
</gene>
<dbReference type="GO" id="GO:0043332">
    <property type="term" value="C:mating projection tip"/>
    <property type="evidence" value="ECO:0007669"/>
    <property type="project" value="TreeGrafter"/>
</dbReference>